<dbReference type="KEGG" id="pgr:PGTG_12023"/>
<organism evidence="1 2">
    <name type="scientific">Puccinia graminis f. sp. tritici (strain CRL 75-36-700-3 / race SCCL)</name>
    <name type="common">Black stem rust fungus</name>
    <dbReference type="NCBI Taxonomy" id="418459"/>
    <lineage>
        <taxon>Eukaryota</taxon>
        <taxon>Fungi</taxon>
        <taxon>Dikarya</taxon>
        <taxon>Basidiomycota</taxon>
        <taxon>Pucciniomycotina</taxon>
        <taxon>Pucciniomycetes</taxon>
        <taxon>Pucciniales</taxon>
        <taxon>Pucciniaceae</taxon>
        <taxon>Puccinia</taxon>
    </lineage>
</organism>
<dbReference type="OrthoDB" id="10548252at2759"/>
<dbReference type="VEuPathDB" id="FungiDB:PGTG_12023"/>
<reference key="1">
    <citation type="submission" date="2007-01" db="EMBL/GenBank/DDBJ databases">
        <title>The Genome Sequence of Puccinia graminis f. sp. tritici Strain CRL 75-36-700-3.</title>
        <authorList>
            <consortium name="The Broad Institute Genome Sequencing Platform"/>
            <person name="Birren B."/>
            <person name="Lander E."/>
            <person name="Galagan J."/>
            <person name="Nusbaum C."/>
            <person name="Devon K."/>
            <person name="Cuomo C."/>
            <person name="Jaffe D."/>
            <person name="Butler J."/>
            <person name="Alvarez P."/>
            <person name="Gnerre S."/>
            <person name="Grabherr M."/>
            <person name="Mauceli E."/>
            <person name="Brockman W."/>
            <person name="Young S."/>
            <person name="LaButti K."/>
            <person name="Sykes S."/>
            <person name="DeCaprio D."/>
            <person name="Crawford M."/>
            <person name="Koehrsen M."/>
            <person name="Engels R."/>
            <person name="Montgomery P."/>
            <person name="Pearson M."/>
            <person name="Howarth C."/>
            <person name="Larson L."/>
            <person name="White J."/>
            <person name="Zeng Q."/>
            <person name="Kodira C."/>
            <person name="Yandava C."/>
            <person name="Alvarado L."/>
            <person name="O'Leary S."/>
            <person name="Szabo L."/>
            <person name="Dean R."/>
            <person name="Schein J."/>
        </authorList>
    </citation>
    <scope>NUCLEOTIDE SEQUENCE</scope>
    <source>
        <strain>CRL 75-36-700-3</strain>
    </source>
</reference>
<dbReference type="AlphaFoldDB" id="E3KP42"/>
<reference evidence="2" key="2">
    <citation type="journal article" date="2011" name="Proc. Natl. Acad. Sci. U.S.A.">
        <title>Obligate biotrophy features unraveled by the genomic analysis of rust fungi.</title>
        <authorList>
            <person name="Duplessis S."/>
            <person name="Cuomo C.A."/>
            <person name="Lin Y.-C."/>
            <person name="Aerts A."/>
            <person name="Tisserant E."/>
            <person name="Veneault-Fourrey C."/>
            <person name="Joly D.L."/>
            <person name="Hacquard S."/>
            <person name="Amselem J."/>
            <person name="Cantarel B.L."/>
            <person name="Chiu R."/>
            <person name="Coutinho P.M."/>
            <person name="Feau N."/>
            <person name="Field M."/>
            <person name="Frey P."/>
            <person name="Gelhaye E."/>
            <person name="Goldberg J."/>
            <person name="Grabherr M.G."/>
            <person name="Kodira C.D."/>
            <person name="Kohler A."/>
            <person name="Kuees U."/>
            <person name="Lindquist E.A."/>
            <person name="Lucas S.M."/>
            <person name="Mago R."/>
            <person name="Mauceli E."/>
            <person name="Morin E."/>
            <person name="Murat C."/>
            <person name="Pangilinan J.L."/>
            <person name="Park R."/>
            <person name="Pearson M."/>
            <person name="Quesneville H."/>
            <person name="Rouhier N."/>
            <person name="Sakthikumar S."/>
            <person name="Salamov A.A."/>
            <person name="Schmutz J."/>
            <person name="Selles B."/>
            <person name="Shapiro H."/>
            <person name="Tanguay P."/>
            <person name="Tuskan G.A."/>
            <person name="Henrissat B."/>
            <person name="Van de Peer Y."/>
            <person name="Rouze P."/>
            <person name="Ellis J.G."/>
            <person name="Dodds P.N."/>
            <person name="Schein J.E."/>
            <person name="Zhong S."/>
            <person name="Hamelin R.C."/>
            <person name="Grigoriev I.V."/>
            <person name="Szabo L.J."/>
            <person name="Martin F."/>
        </authorList>
    </citation>
    <scope>NUCLEOTIDE SEQUENCE [LARGE SCALE GENOMIC DNA]</scope>
    <source>
        <strain evidence="2">CRL 75-36-700-3 / race SCCL</strain>
    </source>
</reference>
<dbReference type="InParanoid" id="E3KP42"/>
<protein>
    <submittedName>
        <fullName evidence="1">Uncharacterized protein</fullName>
    </submittedName>
</protein>
<sequence length="104" mass="11521">MHGLCDIWCIKPPWAQSQVLCGQVPQGLDWATCVGLGSWHILKSGLANPKLLANQIIDTPRSQCSPPHLVQHTNKNMSDSAVMNLNKLEIEADKKRLQALVQEL</sequence>
<gene>
    <name evidence="1" type="ORF">PGTG_12023</name>
</gene>
<dbReference type="GeneID" id="10540072"/>
<evidence type="ECO:0000313" key="1">
    <source>
        <dbReference type="EMBL" id="EFP86067.2"/>
    </source>
</evidence>
<dbReference type="RefSeq" id="XP_003330486.2">
    <property type="nucleotide sequence ID" value="XM_003330438.2"/>
</dbReference>
<dbReference type="HOGENOM" id="CLU_2251402_0_0_1"/>
<dbReference type="EMBL" id="DS178298">
    <property type="protein sequence ID" value="EFP86067.2"/>
    <property type="molecule type" value="Genomic_DNA"/>
</dbReference>
<keyword evidence="2" id="KW-1185">Reference proteome</keyword>
<proteinExistence type="predicted"/>
<name>E3KP42_PUCGT</name>
<accession>E3KP42</accession>
<evidence type="ECO:0000313" key="2">
    <source>
        <dbReference type="Proteomes" id="UP000008783"/>
    </source>
</evidence>
<dbReference type="Proteomes" id="UP000008783">
    <property type="component" value="Unassembled WGS sequence"/>
</dbReference>